<dbReference type="Proteomes" id="UP001623661">
    <property type="component" value="Unassembled WGS sequence"/>
</dbReference>
<name>A0ABW8TRH6_9CLOT</name>
<proteinExistence type="predicted"/>
<evidence type="ECO:0000313" key="2">
    <source>
        <dbReference type="Proteomes" id="UP001623661"/>
    </source>
</evidence>
<comment type="caution">
    <text evidence="1">The sequence shown here is derived from an EMBL/GenBank/DDBJ whole genome shotgun (WGS) entry which is preliminary data.</text>
</comment>
<reference evidence="1 2" key="1">
    <citation type="submission" date="2024-11" db="EMBL/GenBank/DDBJ databases">
        <authorList>
            <person name="Heng Y.C."/>
            <person name="Lim A.C.H."/>
            <person name="Lee J.K.Y."/>
            <person name="Kittelmann S."/>
        </authorList>
    </citation>
    <scope>NUCLEOTIDE SEQUENCE [LARGE SCALE GENOMIC DNA]</scope>
    <source>
        <strain evidence="1 2">WILCCON 0202</strain>
    </source>
</reference>
<dbReference type="EMBL" id="JBJHZY010000001">
    <property type="protein sequence ID" value="MFL0267811.1"/>
    <property type="molecule type" value="Genomic_DNA"/>
</dbReference>
<accession>A0ABW8TRH6</accession>
<evidence type="ECO:0000313" key="1">
    <source>
        <dbReference type="EMBL" id="MFL0267811.1"/>
    </source>
</evidence>
<keyword evidence="2" id="KW-1185">Reference proteome</keyword>
<dbReference type="RefSeq" id="WP_406764404.1">
    <property type="nucleotide sequence ID" value="NZ_JBJHZY010000001.1"/>
</dbReference>
<organism evidence="1 2">
    <name type="scientific">Candidatus Clostridium radicumherbarum</name>
    <dbReference type="NCBI Taxonomy" id="3381662"/>
    <lineage>
        <taxon>Bacteria</taxon>
        <taxon>Bacillati</taxon>
        <taxon>Bacillota</taxon>
        <taxon>Clostridia</taxon>
        <taxon>Eubacteriales</taxon>
        <taxon>Clostridiaceae</taxon>
        <taxon>Clostridium</taxon>
    </lineage>
</organism>
<gene>
    <name evidence="1" type="ORF">ACJDUH_06825</name>
</gene>
<protein>
    <submittedName>
        <fullName evidence="1">Uncharacterized protein</fullName>
    </submittedName>
</protein>
<sequence length="87" mass="10368">MINLIDQNSKSIILGDIIKAENLKTKETFYYLYSRNYLYRYDKSGNIDEERNNNIAVDDILTLVNDGNWKWTNLGHKEDIYKDLFNK</sequence>